<proteinExistence type="predicted"/>
<feature type="region of interest" description="Disordered" evidence="1">
    <location>
        <begin position="477"/>
        <end position="543"/>
    </location>
</feature>
<accession>A0AAN8X048</accession>
<comment type="caution">
    <text evidence="2">The sequence shown here is derived from an EMBL/GenBank/DDBJ whole genome shotgun (WGS) entry which is preliminary data.</text>
</comment>
<feature type="compositionally biased region" description="Polar residues" evidence="1">
    <location>
        <begin position="477"/>
        <end position="498"/>
    </location>
</feature>
<keyword evidence="3" id="KW-1185">Reference proteome</keyword>
<feature type="compositionally biased region" description="Low complexity" evidence="1">
    <location>
        <begin position="60"/>
        <end position="79"/>
    </location>
</feature>
<feature type="region of interest" description="Disordered" evidence="1">
    <location>
        <begin position="53"/>
        <end position="93"/>
    </location>
</feature>
<organism evidence="2 3">
    <name type="scientific">Halocaridina rubra</name>
    <name type="common">Hawaiian red shrimp</name>
    <dbReference type="NCBI Taxonomy" id="373956"/>
    <lineage>
        <taxon>Eukaryota</taxon>
        <taxon>Metazoa</taxon>
        <taxon>Ecdysozoa</taxon>
        <taxon>Arthropoda</taxon>
        <taxon>Crustacea</taxon>
        <taxon>Multicrustacea</taxon>
        <taxon>Malacostraca</taxon>
        <taxon>Eumalacostraca</taxon>
        <taxon>Eucarida</taxon>
        <taxon>Decapoda</taxon>
        <taxon>Pleocyemata</taxon>
        <taxon>Caridea</taxon>
        <taxon>Atyoidea</taxon>
        <taxon>Atyidae</taxon>
        <taxon>Halocaridina</taxon>
    </lineage>
</organism>
<dbReference type="Proteomes" id="UP001381693">
    <property type="component" value="Unassembled WGS sequence"/>
</dbReference>
<evidence type="ECO:0000256" key="1">
    <source>
        <dbReference type="SAM" id="MobiDB-lite"/>
    </source>
</evidence>
<evidence type="ECO:0000313" key="2">
    <source>
        <dbReference type="EMBL" id="KAK7074132.1"/>
    </source>
</evidence>
<sequence>MSFGRLCEHCKQGRVRPFQFNWKQAVVTCDNADCELRLDVSPWDCIVDHPLRSRTHHSSSKGSSFVGSQSSSSSSGIQSDLRSPVLSPFTSPSYESVTDKEVENLLKRTLGPEYLKKSHSPETKNTLPECPEVLLDSEQQNQSQTQGNDTFDSFFELLNNLDSEFPSTSVKGDYVSFNQKNVNEENIFESVTSELESLMNSIESPSKIIKDDLQEENAVVKQEVQCIDFDKKIKNHSLVDNRVYIPSKSSAFSEVSPKKDIVADYSFACSLSDTLLTEPRDNLVPGFEKVDNIARTDLSICDAQFLSPATSAVSDDSGYEDNAVRVNSVLPPPLSQVECGRDSSSKVSLVVRENGGERQAQTLQNSQKVLKLSEMVASPQAKEAAPNVPPVSSHVEHAATIIDETDKMEIEDKGGHSSSSYPPIEGDSNCSCSFVPNDRVLSEDCFQKSSQLSSYVASPSSLNIQPIAENHLADSPNLASSECAHTSEGPSEISNDASLNDEEDSTQTTNICTEEVRHQKKRGRPRGSWSRPTQRVGVKRKQRVTKTKLTMVEEEKVNSLKKGLNQLLQTPSLQFRRDENGNQNITTLGLRNRLNVKYSFSL</sequence>
<name>A0AAN8X048_HALRR</name>
<dbReference type="EMBL" id="JAXCGZ010011790">
    <property type="protein sequence ID" value="KAK7074132.1"/>
    <property type="molecule type" value="Genomic_DNA"/>
</dbReference>
<protein>
    <submittedName>
        <fullName evidence="2">Uncharacterized protein</fullName>
    </submittedName>
</protein>
<evidence type="ECO:0000313" key="3">
    <source>
        <dbReference type="Proteomes" id="UP001381693"/>
    </source>
</evidence>
<dbReference type="AlphaFoldDB" id="A0AAN8X048"/>
<reference evidence="2 3" key="1">
    <citation type="submission" date="2023-11" db="EMBL/GenBank/DDBJ databases">
        <title>Halocaridina rubra genome assembly.</title>
        <authorList>
            <person name="Smith C."/>
        </authorList>
    </citation>
    <scope>NUCLEOTIDE SEQUENCE [LARGE SCALE GENOMIC DNA]</scope>
    <source>
        <strain evidence="2">EP-1</strain>
        <tissue evidence="2">Whole</tissue>
    </source>
</reference>
<gene>
    <name evidence="2" type="ORF">SK128_012791</name>
</gene>